<dbReference type="EMBL" id="KZ110606">
    <property type="protein sequence ID" value="OSX57985.1"/>
    <property type="molecule type" value="Genomic_DNA"/>
</dbReference>
<dbReference type="GeneID" id="36324775"/>
<evidence type="ECO:0000313" key="4">
    <source>
        <dbReference type="EMBL" id="OSX57985.1"/>
    </source>
</evidence>
<keyword evidence="2" id="KW-0812">Transmembrane</keyword>
<dbReference type="InterPro" id="IPR045338">
    <property type="entry name" value="DUF6535"/>
</dbReference>
<feature type="compositionally biased region" description="Polar residues" evidence="1">
    <location>
        <begin position="1"/>
        <end position="23"/>
    </location>
</feature>
<feature type="transmembrane region" description="Helical" evidence="2">
    <location>
        <begin position="230"/>
        <end position="249"/>
    </location>
</feature>
<feature type="region of interest" description="Disordered" evidence="1">
    <location>
        <begin position="97"/>
        <end position="127"/>
    </location>
</feature>
<feature type="compositionally biased region" description="Low complexity" evidence="1">
    <location>
        <begin position="101"/>
        <end position="113"/>
    </location>
</feature>
<sequence>MYRELSNQPHQHSRAASSVTLHSLQHDPLAGQRSHSAQSSFTNPNELQIPCLPSPSTDDNPSISQCHGFPGQPNQPEVAIHITPVDDQVNEVLLKGSYAQSTSPKSTPSRSPTGDSKETEVISVPSATAIHKEHARGVWAHERDMVRRWKDEIDSQLLMVGTLTAGLFSTVITAFNVEYYRTLKPSADISDVIQQLSEQMSNFTSNSTEASTAAQSIQKAPTLSATCINAFWFSSLVLTLATGSIGILVKQWLNNYTDHIPALPNKSVLTWHERSTGLAKWRVGRIIAILPVLLQIAIALFLVGLVQLLWTLSAAVFGIVFALVAALLLFSISSAVIPSIMSDCPYRSPQAWLLFALVRRPFMSERPTGWGDLEDLRLQCAEDDNRYTKALHNAREVISSTTVLSATNTIST</sequence>
<dbReference type="STRING" id="670580.A0A1X6MNN0"/>
<dbReference type="Pfam" id="PF20153">
    <property type="entry name" value="DUF6535"/>
    <property type="match status" value="1"/>
</dbReference>
<feature type="transmembrane region" description="Helical" evidence="2">
    <location>
        <begin position="286"/>
        <end position="310"/>
    </location>
</feature>
<reference evidence="4 5" key="1">
    <citation type="submission" date="2017-04" db="EMBL/GenBank/DDBJ databases">
        <title>Genome Sequence of the Model Brown-Rot Fungus Postia placenta SB12.</title>
        <authorList>
            <consortium name="DOE Joint Genome Institute"/>
            <person name="Gaskell J."/>
            <person name="Kersten P."/>
            <person name="Larrondo L.F."/>
            <person name="Canessa P."/>
            <person name="Martinez D."/>
            <person name="Hibbett D."/>
            <person name="Schmoll M."/>
            <person name="Kubicek C.P."/>
            <person name="Martinez A.T."/>
            <person name="Yadav J."/>
            <person name="Master E."/>
            <person name="Magnuson J.K."/>
            <person name="James T."/>
            <person name="Yaver D."/>
            <person name="Berka R."/>
            <person name="Labutti K."/>
            <person name="Lipzen A."/>
            <person name="Aerts A."/>
            <person name="Barry K."/>
            <person name="Henrissat B."/>
            <person name="Blanchette R."/>
            <person name="Grigoriev I."/>
            <person name="Cullen D."/>
        </authorList>
    </citation>
    <scope>NUCLEOTIDE SEQUENCE [LARGE SCALE GENOMIC DNA]</scope>
    <source>
        <strain evidence="4 5">MAD-698-R-SB12</strain>
    </source>
</reference>
<dbReference type="RefSeq" id="XP_024334779.1">
    <property type="nucleotide sequence ID" value="XM_024479825.1"/>
</dbReference>
<keyword evidence="2" id="KW-0472">Membrane</keyword>
<feature type="domain" description="DUF6535" evidence="3">
    <location>
        <begin position="136"/>
        <end position="311"/>
    </location>
</feature>
<name>A0A1X6MNN0_9APHY</name>
<keyword evidence="2" id="KW-1133">Transmembrane helix</keyword>
<gene>
    <name evidence="4" type="ORF">POSPLADRAFT_1049721</name>
</gene>
<organism evidence="4 5">
    <name type="scientific">Postia placenta MAD-698-R-SB12</name>
    <dbReference type="NCBI Taxonomy" id="670580"/>
    <lineage>
        <taxon>Eukaryota</taxon>
        <taxon>Fungi</taxon>
        <taxon>Dikarya</taxon>
        <taxon>Basidiomycota</taxon>
        <taxon>Agaricomycotina</taxon>
        <taxon>Agaricomycetes</taxon>
        <taxon>Polyporales</taxon>
        <taxon>Adustoporiaceae</taxon>
        <taxon>Rhodonia</taxon>
    </lineage>
</organism>
<feature type="compositionally biased region" description="Polar residues" evidence="1">
    <location>
        <begin position="33"/>
        <end position="46"/>
    </location>
</feature>
<feature type="region of interest" description="Disordered" evidence="1">
    <location>
        <begin position="1"/>
        <end position="77"/>
    </location>
</feature>
<evidence type="ECO:0000259" key="3">
    <source>
        <dbReference type="Pfam" id="PF20153"/>
    </source>
</evidence>
<evidence type="ECO:0000256" key="2">
    <source>
        <dbReference type="SAM" id="Phobius"/>
    </source>
</evidence>
<evidence type="ECO:0000313" key="5">
    <source>
        <dbReference type="Proteomes" id="UP000194127"/>
    </source>
</evidence>
<feature type="transmembrane region" description="Helical" evidence="2">
    <location>
        <begin position="316"/>
        <end position="337"/>
    </location>
</feature>
<feature type="transmembrane region" description="Helical" evidence="2">
    <location>
        <begin position="157"/>
        <end position="177"/>
    </location>
</feature>
<protein>
    <recommendedName>
        <fullName evidence="3">DUF6535 domain-containing protein</fullName>
    </recommendedName>
</protein>
<proteinExistence type="predicted"/>
<dbReference type="AlphaFoldDB" id="A0A1X6MNN0"/>
<dbReference type="OrthoDB" id="3185525at2759"/>
<evidence type="ECO:0000256" key="1">
    <source>
        <dbReference type="SAM" id="MobiDB-lite"/>
    </source>
</evidence>
<dbReference type="Proteomes" id="UP000194127">
    <property type="component" value="Unassembled WGS sequence"/>
</dbReference>
<feature type="compositionally biased region" description="Polar residues" evidence="1">
    <location>
        <begin position="54"/>
        <end position="65"/>
    </location>
</feature>
<accession>A0A1X6MNN0</accession>
<keyword evidence="5" id="KW-1185">Reference proteome</keyword>